<dbReference type="PANTHER" id="PTHR21089">
    <property type="entry name" value="SHIKIMATE DEHYDROGENASE"/>
    <property type="match status" value="1"/>
</dbReference>
<dbReference type="InterPro" id="IPR013708">
    <property type="entry name" value="Shikimate_DH-bd_N"/>
</dbReference>
<comment type="cofactor">
    <cofactor evidence="11">
        <name>Mg(2+)</name>
        <dbReference type="ChEBI" id="CHEBI:18420"/>
    </cofactor>
    <text evidence="11">Binds 1 Mg(2+) ion per subunit.</text>
</comment>
<dbReference type="EMBL" id="JACOPO010000003">
    <property type="protein sequence ID" value="MBC5722444.1"/>
    <property type="molecule type" value="Genomic_DNA"/>
</dbReference>
<feature type="binding site" evidence="11">
    <location>
        <position position="328"/>
    </location>
    <ligand>
        <name>substrate</name>
    </ligand>
</feature>
<keyword evidence="11" id="KW-0479">Metal-binding</keyword>
<evidence type="ECO:0000256" key="4">
    <source>
        <dbReference type="ARBA" id="ARBA00022605"/>
    </source>
</evidence>
<comment type="pathway">
    <text evidence="2">Metabolic intermediate biosynthesis; chorismate biosynthesis; chorismate from D-erythrose 4-phosphate and phosphoenolpyruvate: step 4/7.</text>
</comment>
<dbReference type="GO" id="GO:0050661">
    <property type="term" value="F:NADP binding"/>
    <property type="evidence" value="ECO:0007669"/>
    <property type="project" value="TreeGrafter"/>
</dbReference>
<evidence type="ECO:0000256" key="6">
    <source>
        <dbReference type="ARBA" id="ARBA00022741"/>
    </source>
</evidence>
<gene>
    <name evidence="11" type="primary">aroK</name>
    <name evidence="13" type="ORF">H8S11_06425</name>
</gene>
<keyword evidence="7 11" id="KW-0418">Kinase</keyword>
<dbReference type="InterPro" id="IPR046346">
    <property type="entry name" value="Aminoacid_DH-like_N_sf"/>
</dbReference>
<name>A0A8J6J1D2_9FIRM</name>
<comment type="subunit">
    <text evidence="11">Monomer.</text>
</comment>
<comment type="similarity">
    <text evidence="11">Belongs to the shikimate kinase family.</text>
</comment>
<keyword evidence="4 11" id="KW-0028">Amino-acid biosynthesis</keyword>
<dbReference type="GO" id="GO:0005829">
    <property type="term" value="C:cytosol"/>
    <property type="evidence" value="ECO:0007669"/>
    <property type="project" value="TreeGrafter"/>
</dbReference>
<dbReference type="GO" id="GO:0004765">
    <property type="term" value="F:shikimate kinase activity"/>
    <property type="evidence" value="ECO:0007669"/>
    <property type="project" value="UniProtKB-UniRule"/>
</dbReference>
<evidence type="ECO:0000256" key="9">
    <source>
        <dbReference type="ARBA" id="ARBA00023141"/>
    </source>
</evidence>
<dbReference type="InterPro" id="IPR022893">
    <property type="entry name" value="Shikimate_DH_fam"/>
</dbReference>
<comment type="caution">
    <text evidence="11">Lacks conserved residue(s) required for the propagation of feature annotation.</text>
</comment>
<evidence type="ECO:0000256" key="7">
    <source>
        <dbReference type="ARBA" id="ARBA00022777"/>
    </source>
</evidence>
<dbReference type="SUPFAM" id="SSF52540">
    <property type="entry name" value="P-loop containing nucleoside triphosphate hydrolases"/>
    <property type="match status" value="1"/>
</dbReference>
<organism evidence="13 14">
    <name type="scientific">Flintibacter hominis</name>
    <dbReference type="NCBI Taxonomy" id="2763048"/>
    <lineage>
        <taxon>Bacteria</taxon>
        <taxon>Bacillati</taxon>
        <taxon>Bacillota</taxon>
        <taxon>Clostridia</taxon>
        <taxon>Eubacteriales</taxon>
        <taxon>Flintibacter</taxon>
    </lineage>
</organism>
<dbReference type="Gene3D" id="3.40.50.300">
    <property type="entry name" value="P-loop containing nucleotide triphosphate hydrolases"/>
    <property type="match status" value="1"/>
</dbReference>
<dbReference type="GO" id="GO:0004764">
    <property type="term" value="F:shikimate 3-dehydrogenase (NADP+) activity"/>
    <property type="evidence" value="ECO:0007669"/>
    <property type="project" value="InterPro"/>
</dbReference>
<keyword evidence="11" id="KW-0460">Magnesium</keyword>
<dbReference type="Pfam" id="PF08501">
    <property type="entry name" value="Shikimate_dh_N"/>
    <property type="match status" value="1"/>
</dbReference>
<dbReference type="PANTHER" id="PTHR21089:SF1">
    <property type="entry name" value="BIFUNCTIONAL 3-DEHYDROQUINATE DEHYDRATASE_SHIKIMATE DEHYDROGENASE, CHLOROPLASTIC"/>
    <property type="match status" value="1"/>
</dbReference>
<evidence type="ECO:0000256" key="5">
    <source>
        <dbReference type="ARBA" id="ARBA00022679"/>
    </source>
</evidence>
<feature type="binding site" evidence="11">
    <location>
        <begin position="260"/>
        <end position="265"/>
    </location>
    <ligand>
        <name>ATP</name>
        <dbReference type="ChEBI" id="CHEBI:30616"/>
    </ligand>
</feature>
<evidence type="ECO:0000256" key="8">
    <source>
        <dbReference type="ARBA" id="ARBA00022840"/>
    </source>
</evidence>
<dbReference type="EC" id="2.7.1.71" evidence="3 11"/>
<comment type="catalytic activity">
    <reaction evidence="10 11">
        <text>shikimate + ATP = 3-phosphoshikimate + ADP + H(+)</text>
        <dbReference type="Rhea" id="RHEA:13121"/>
        <dbReference type="ChEBI" id="CHEBI:15378"/>
        <dbReference type="ChEBI" id="CHEBI:30616"/>
        <dbReference type="ChEBI" id="CHEBI:36208"/>
        <dbReference type="ChEBI" id="CHEBI:145989"/>
        <dbReference type="ChEBI" id="CHEBI:456216"/>
        <dbReference type="EC" id="2.7.1.71"/>
    </reaction>
</comment>
<dbReference type="CDD" id="cd01065">
    <property type="entry name" value="NAD_bind_Shikimate_DH"/>
    <property type="match status" value="1"/>
</dbReference>
<dbReference type="HAMAP" id="MF_00109">
    <property type="entry name" value="Shikimate_kinase"/>
    <property type="match status" value="1"/>
</dbReference>
<evidence type="ECO:0000256" key="10">
    <source>
        <dbReference type="ARBA" id="ARBA00048567"/>
    </source>
</evidence>
<protein>
    <recommendedName>
        <fullName evidence="3 11">Shikimate kinase</fullName>
        <shortName evidence="11">SK</shortName>
        <ecNumber evidence="3 11">2.7.1.71</ecNumber>
    </recommendedName>
</protein>
<dbReference type="InterPro" id="IPR023000">
    <property type="entry name" value="Shikimate_kinase_CS"/>
</dbReference>
<evidence type="ECO:0000256" key="3">
    <source>
        <dbReference type="ARBA" id="ARBA00012154"/>
    </source>
</evidence>
<dbReference type="GO" id="GO:0008652">
    <property type="term" value="P:amino acid biosynthetic process"/>
    <property type="evidence" value="ECO:0007669"/>
    <property type="project" value="UniProtKB-KW"/>
</dbReference>
<evidence type="ECO:0000256" key="11">
    <source>
        <dbReference type="HAMAP-Rule" id="MF_00109"/>
    </source>
</evidence>
<evidence type="ECO:0000313" key="14">
    <source>
        <dbReference type="Proteomes" id="UP000628736"/>
    </source>
</evidence>
<dbReference type="InterPro" id="IPR036291">
    <property type="entry name" value="NAD(P)-bd_dom_sf"/>
</dbReference>
<keyword evidence="9 11" id="KW-0057">Aromatic amino acid biosynthesis</keyword>
<keyword evidence="5 11" id="KW-0808">Transferase</keyword>
<keyword evidence="11" id="KW-0963">Cytoplasm</keyword>
<dbReference type="Pfam" id="PF01202">
    <property type="entry name" value="SKI"/>
    <property type="match status" value="1"/>
</dbReference>
<dbReference type="SUPFAM" id="SSF51735">
    <property type="entry name" value="NAD(P)-binding Rossmann-fold domains"/>
    <property type="match status" value="1"/>
</dbReference>
<feature type="binding site" evidence="11">
    <location>
        <position position="306"/>
    </location>
    <ligand>
        <name>substrate</name>
    </ligand>
</feature>
<feature type="binding site" evidence="11">
    <location>
        <position position="376"/>
    </location>
    <ligand>
        <name>substrate</name>
    </ligand>
</feature>
<evidence type="ECO:0000256" key="1">
    <source>
        <dbReference type="ARBA" id="ARBA00004842"/>
    </source>
</evidence>
<dbReference type="UniPathway" id="UPA00053">
    <property type="reaction ID" value="UER00088"/>
</dbReference>
<comment type="pathway">
    <text evidence="1 11">Metabolic intermediate biosynthesis; chorismate biosynthesis; chorismate from D-erythrose 4-phosphate and phosphoenolpyruvate: step 5/7.</text>
</comment>
<keyword evidence="14" id="KW-1185">Reference proteome</keyword>
<keyword evidence="8 11" id="KW-0067">ATP-binding</keyword>
<dbReference type="InterPro" id="IPR031322">
    <property type="entry name" value="Shikimate/glucono_kinase"/>
</dbReference>
<feature type="binding site" evidence="11">
    <location>
        <position position="282"/>
    </location>
    <ligand>
        <name>substrate</name>
    </ligand>
</feature>
<dbReference type="AlphaFoldDB" id="A0A8J6J1D2"/>
<feature type="binding site" evidence="11">
    <location>
        <position position="264"/>
    </location>
    <ligand>
        <name>Mg(2+)</name>
        <dbReference type="ChEBI" id="CHEBI:18420"/>
    </ligand>
</feature>
<dbReference type="GO" id="GO:0009073">
    <property type="term" value="P:aromatic amino acid family biosynthetic process"/>
    <property type="evidence" value="ECO:0007669"/>
    <property type="project" value="UniProtKB-KW"/>
</dbReference>
<sequence length="407" mass="44906">MEFGLLGEHLAHSFSPAIHRQLGDYDYQLVELSPEQVGPFLRQGQFRGLNVTIPYKKTAMRFCDQLSPAAQRIGSVNTIIKGPDGTLYGDNTDYDGFLYLLRSAGAQIRGKKALVLGSGGASLTVHAVLSDLGVRQAVGISRKGPDNYENLERNQDAELIVNATPVGMYPNVEASPVDLAQFPHCGQVFDLIYNPSRTRFLLDGARRGMLWANGLGMLVAQAKTAAERFLGQTIQDSRVAEITACIERQTLNLLLIGMPGCGKTTIGQALARRLGRPLEDIDQHIVANSGCSIPEIFSWEGEESFRSREHQALCQLAKQSGKVIACGGGIVTKRENWDPIRQNSTVIYLRRDLELLPTDGRPVSQFHSLEELYRQRAPLYSQLADLTVDNQGTVEETADEIIRRLEL</sequence>
<dbReference type="Proteomes" id="UP000628736">
    <property type="component" value="Unassembled WGS sequence"/>
</dbReference>
<reference evidence="13" key="1">
    <citation type="submission" date="2020-08" db="EMBL/GenBank/DDBJ databases">
        <title>Genome public.</title>
        <authorList>
            <person name="Liu C."/>
            <person name="Sun Q."/>
        </authorList>
    </citation>
    <scope>NUCLEOTIDE SEQUENCE</scope>
    <source>
        <strain evidence="13">NSJ-23</strain>
    </source>
</reference>
<dbReference type="GO" id="GO:0009423">
    <property type="term" value="P:chorismate biosynthetic process"/>
    <property type="evidence" value="ECO:0007669"/>
    <property type="project" value="UniProtKB-UniRule"/>
</dbReference>
<dbReference type="SUPFAM" id="SSF53223">
    <property type="entry name" value="Aminoacid dehydrogenase-like, N-terminal domain"/>
    <property type="match status" value="1"/>
</dbReference>
<comment type="function">
    <text evidence="11">Catalyzes the specific phosphorylation of the 3-hydroxyl group of shikimic acid using ATP as a cosubstrate.</text>
</comment>
<evidence type="ECO:0000313" key="13">
    <source>
        <dbReference type="EMBL" id="MBC5722444.1"/>
    </source>
</evidence>
<accession>A0A8J6J1D2</accession>
<dbReference type="InterPro" id="IPR000623">
    <property type="entry name" value="Shikimate_kinase/TSH1"/>
</dbReference>
<dbReference type="CDD" id="cd00464">
    <property type="entry name" value="SK"/>
    <property type="match status" value="1"/>
</dbReference>
<feature type="binding site" evidence="11">
    <location>
        <position position="361"/>
    </location>
    <ligand>
        <name>ATP</name>
        <dbReference type="ChEBI" id="CHEBI:30616"/>
    </ligand>
</feature>
<dbReference type="InterPro" id="IPR027417">
    <property type="entry name" value="P-loop_NTPase"/>
</dbReference>
<comment type="caution">
    <text evidence="13">The sequence shown here is derived from an EMBL/GenBank/DDBJ whole genome shotgun (WGS) entry which is preliminary data.</text>
</comment>
<dbReference type="GO" id="GO:0000287">
    <property type="term" value="F:magnesium ion binding"/>
    <property type="evidence" value="ECO:0007669"/>
    <property type="project" value="UniProtKB-UniRule"/>
</dbReference>
<evidence type="ECO:0000259" key="12">
    <source>
        <dbReference type="Pfam" id="PF08501"/>
    </source>
</evidence>
<dbReference type="Gene3D" id="3.40.50.720">
    <property type="entry name" value="NAD(P)-binding Rossmann-like Domain"/>
    <property type="match status" value="1"/>
</dbReference>
<dbReference type="GO" id="GO:0019632">
    <property type="term" value="P:shikimate metabolic process"/>
    <property type="evidence" value="ECO:0007669"/>
    <property type="project" value="TreeGrafter"/>
</dbReference>
<dbReference type="GO" id="GO:0005524">
    <property type="term" value="F:ATP binding"/>
    <property type="evidence" value="ECO:0007669"/>
    <property type="project" value="UniProtKB-UniRule"/>
</dbReference>
<keyword evidence="6 11" id="KW-0547">Nucleotide-binding</keyword>
<dbReference type="PRINTS" id="PR01100">
    <property type="entry name" value="SHIKIMTKNASE"/>
</dbReference>
<feature type="domain" description="Shikimate dehydrogenase substrate binding N-terminal" evidence="12">
    <location>
        <begin position="5"/>
        <end position="79"/>
    </location>
</feature>
<dbReference type="Gene3D" id="3.40.50.10860">
    <property type="entry name" value="Leucine Dehydrogenase, chain A, domain 1"/>
    <property type="match status" value="1"/>
</dbReference>
<comment type="subcellular location">
    <subcellularLocation>
        <location evidence="11">Cytoplasm</location>
    </subcellularLocation>
</comment>
<dbReference type="PROSITE" id="PS01128">
    <property type="entry name" value="SHIKIMATE_KINASE"/>
    <property type="match status" value="1"/>
</dbReference>
<evidence type="ECO:0000256" key="2">
    <source>
        <dbReference type="ARBA" id="ARBA00004871"/>
    </source>
</evidence>
<proteinExistence type="inferred from homology"/>